<dbReference type="PATRIC" id="fig|1317118.6.peg.1793"/>
<dbReference type="EC" id="3.5.1.44" evidence="3"/>
<evidence type="ECO:0000313" key="5">
    <source>
        <dbReference type="EMBL" id="ETW13266.1"/>
    </source>
</evidence>
<organism evidence="5 6">
    <name type="scientific">Roseivivax marinus</name>
    <dbReference type="NCBI Taxonomy" id="1379903"/>
    <lineage>
        <taxon>Bacteria</taxon>
        <taxon>Pseudomonadati</taxon>
        <taxon>Pseudomonadota</taxon>
        <taxon>Alphaproteobacteria</taxon>
        <taxon>Rhodobacterales</taxon>
        <taxon>Roseobacteraceae</taxon>
        <taxon>Roseivivax</taxon>
    </lineage>
</organism>
<keyword evidence="6" id="KW-1185">Reference proteome</keyword>
<sequence>MSDLNMTDPARPRVSRLVVQGEYDVSDDPCIVLTTLLGSCIATCLFDPVTRVGGMNHFLLAAGEGESARNERYGSYAMEVLINGLLKLGARKSRLEAKVFGGAMMAGRMGRIGEENCAFALSYFAAEKIPIAGSSLGGTQARRIRYVPTTGQAQMLLVREHVPPTPAPARPARPNQGEVDLF</sequence>
<name>W4HMB8_9RHOB</name>
<accession>W4HMB8</accession>
<dbReference type="GO" id="GO:0050568">
    <property type="term" value="F:protein-glutamine glutaminase activity"/>
    <property type="evidence" value="ECO:0007669"/>
    <property type="project" value="UniProtKB-UniRule"/>
</dbReference>
<evidence type="ECO:0000256" key="1">
    <source>
        <dbReference type="ARBA" id="ARBA00022500"/>
    </source>
</evidence>
<dbReference type="CDD" id="cd16352">
    <property type="entry name" value="CheD"/>
    <property type="match status" value="1"/>
</dbReference>
<dbReference type="HAMAP" id="MF_01440">
    <property type="entry name" value="CheD"/>
    <property type="match status" value="1"/>
</dbReference>
<evidence type="ECO:0000256" key="4">
    <source>
        <dbReference type="SAM" id="MobiDB-lite"/>
    </source>
</evidence>
<gene>
    <name evidence="3" type="primary">cheD</name>
    <name evidence="5" type="ORF">ATO8_08641</name>
</gene>
<comment type="caution">
    <text evidence="5">The sequence shown here is derived from an EMBL/GenBank/DDBJ whole genome shotgun (WGS) entry which is preliminary data.</text>
</comment>
<dbReference type="InterPro" id="IPR011324">
    <property type="entry name" value="Cytotoxic_necrot_fac-like_cat"/>
</dbReference>
<dbReference type="RefSeq" id="WP_081749699.1">
    <property type="nucleotide sequence ID" value="NZ_AQQW01000004.1"/>
</dbReference>
<evidence type="ECO:0000256" key="3">
    <source>
        <dbReference type="HAMAP-Rule" id="MF_01440"/>
    </source>
</evidence>
<dbReference type="STRING" id="1379903.ATO8_08641"/>
<dbReference type="SUPFAM" id="SSF64438">
    <property type="entry name" value="CNF1/YfiH-like putative cysteine hydrolases"/>
    <property type="match status" value="1"/>
</dbReference>
<comment type="catalytic activity">
    <reaction evidence="3">
        <text>L-glutaminyl-[protein] + H2O = L-glutamyl-[protein] + NH4(+)</text>
        <dbReference type="Rhea" id="RHEA:16441"/>
        <dbReference type="Rhea" id="RHEA-COMP:10207"/>
        <dbReference type="Rhea" id="RHEA-COMP:10208"/>
        <dbReference type="ChEBI" id="CHEBI:15377"/>
        <dbReference type="ChEBI" id="CHEBI:28938"/>
        <dbReference type="ChEBI" id="CHEBI:29973"/>
        <dbReference type="ChEBI" id="CHEBI:30011"/>
        <dbReference type="EC" id="3.5.1.44"/>
    </reaction>
</comment>
<feature type="region of interest" description="Disordered" evidence="4">
    <location>
        <begin position="163"/>
        <end position="182"/>
    </location>
</feature>
<keyword evidence="5" id="KW-0675">Receptor</keyword>
<dbReference type="eggNOG" id="COG1871">
    <property type="taxonomic scope" value="Bacteria"/>
</dbReference>
<dbReference type="Pfam" id="PF03975">
    <property type="entry name" value="CheD"/>
    <property type="match status" value="1"/>
</dbReference>
<reference evidence="5 6" key="1">
    <citation type="journal article" date="2014" name="Antonie Van Leeuwenhoek">
        <title>Roseivivax atlanticus sp. nov., isolated from surface seawater of the Atlantic Ocean.</title>
        <authorList>
            <person name="Li G."/>
            <person name="Lai Q."/>
            <person name="Liu X."/>
            <person name="Sun F."/>
            <person name="Shao Z."/>
        </authorList>
    </citation>
    <scope>NUCLEOTIDE SEQUENCE [LARGE SCALE GENOMIC DNA]</scope>
    <source>
        <strain evidence="5 6">22II-s10s</strain>
    </source>
</reference>
<dbReference type="InterPro" id="IPR038592">
    <property type="entry name" value="CheD-like_sf"/>
</dbReference>
<evidence type="ECO:0000256" key="2">
    <source>
        <dbReference type="ARBA" id="ARBA00022801"/>
    </source>
</evidence>
<dbReference type="Gene3D" id="3.30.1330.200">
    <property type="match status" value="1"/>
</dbReference>
<dbReference type="InterPro" id="IPR005659">
    <property type="entry name" value="Chemorcpt_Glu_NH3ase_CheD"/>
</dbReference>
<evidence type="ECO:0000313" key="6">
    <source>
        <dbReference type="Proteomes" id="UP000019063"/>
    </source>
</evidence>
<proteinExistence type="inferred from homology"/>
<dbReference type="PANTHER" id="PTHR35147">
    <property type="entry name" value="CHEMORECEPTOR GLUTAMINE DEAMIDASE CHED-RELATED"/>
    <property type="match status" value="1"/>
</dbReference>
<comment type="similarity">
    <text evidence="3">Belongs to the CheD family.</text>
</comment>
<keyword evidence="2 3" id="KW-0378">Hydrolase</keyword>
<protein>
    <recommendedName>
        <fullName evidence="3">Probable chemoreceptor glutamine deamidase CheD</fullName>
        <ecNumber evidence="3">3.5.1.44</ecNumber>
    </recommendedName>
</protein>
<dbReference type="EMBL" id="AQQW01000004">
    <property type="protein sequence ID" value="ETW13266.1"/>
    <property type="molecule type" value="Genomic_DNA"/>
</dbReference>
<dbReference type="Proteomes" id="UP000019063">
    <property type="component" value="Unassembled WGS sequence"/>
</dbReference>
<comment type="function">
    <text evidence="3">Probably deamidates glutamine residues to glutamate on methyl-accepting chemotaxis receptors (MCPs), playing an important role in chemotaxis.</text>
</comment>
<keyword evidence="1 3" id="KW-0145">Chemotaxis</keyword>
<dbReference type="AlphaFoldDB" id="W4HMB8"/>
<dbReference type="GO" id="GO:0006935">
    <property type="term" value="P:chemotaxis"/>
    <property type="evidence" value="ECO:0007669"/>
    <property type="project" value="UniProtKB-UniRule"/>
</dbReference>
<dbReference type="PANTHER" id="PTHR35147:SF2">
    <property type="entry name" value="CHEMORECEPTOR GLUTAMINE DEAMIDASE CHED-RELATED"/>
    <property type="match status" value="1"/>
</dbReference>